<reference evidence="1" key="1">
    <citation type="submission" date="2021-06" db="EMBL/GenBank/DDBJ databases">
        <authorList>
            <person name="Kallberg Y."/>
            <person name="Tangrot J."/>
            <person name="Rosling A."/>
        </authorList>
    </citation>
    <scope>NUCLEOTIDE SEQUENCE</scope>
    <source>
        <strain evidence="1">AZ414A</strain>
    </source>
</reference>
<feature type="non-terminal residue" evidence="1">
    <location>
        <position position="1"/>
    </location>
</feature>
<protein>
    <submittedName>
        <fullName evidence="1">4899_t:CDS:1</fullName>
    </submittedName>
</protein>
<dbReference type="EMBL" id="CAJVPK010001942">
    <property type="protein sequence ID" value="CAG8602753.1"/>
    <property type="molecule type" value="Genomic_DNA"/>
</dbReference>
<keyword evidence="2" id="KW-1185">Reference proteome</keyword>
<dbReference type="AlphaFoldDB" id="A0A9N9CIB7"/>
<dbReference type="Proteomes" id="UP000789706">
    <property type="component" value="Unassembled WGS sequence"/>
</dbReference>
<comment type="caution">
    <text evidence="1">The sequence shown here is derived from an EMBL/GenBank/DDBJ whole genome shotgun (WGS) entry which is preliminary data.</text>
</comment>
<proteinExistence type="predicted"/>
<name>A0A9N9CIB7_9GLOM</name>
<organism evidence="1 2">
    <name type="scientific">Diversispora eburnea</name>
    <dbReference type="NCBI Taxonomy" id="1213867"/>
    <lineage>
        <taxon>Eukaryota</taxon>
        <taxon>Fungi</taxon>
        <taxon>Fungi incertae sedis</taxon>
        <taxon>Mucoromycota</taxon>
        <taxon>Glomeromycotina</taxon>
        <taxon>Glomeromycetes</taxon>
        <taxon>Diversisporales</taxon>
        <taxon>Diversisporaceae</taxon>
        <taxon>Diversispora</taxon>
    </lineage>
</organism>
<accession>A0A9N9CIB7</accession>
<sequence length="44" mass="4974">GPVDSSNGHSLKFVSTLIPHFTFKGQQYFCNTELYLKVGSPWNK</sequence>
<evidence type="ECO:0000313" key="2">
    <source>
        <dbReference type="Proteomes" id="UP000789706"/>
    </source>
</evidence>
<evidence type="ECO:0000313" key="1">
    <source>
        <dbReference type="EMBL" id="CAG8602753.1"/>
    </source>
</evidence>
<gene>
    <name evidence="1" type="ORF">DEBURN_LOCUS9602</name>
</gene>